<evidence type="ECO:0000256" key="2">
    <source>
        <dbReference type="ARBA" id="ARBA00013187"/>
    </source>
</evidence>
<dbReference type="RefSeq" id="WP_209663140.1">
    <property type="nucleotide sequence ID" value="NZ_JAGGMS010000001.1"/>
</dbReference>
<dbReference type="InterPro" id="IPR050087">
    <property type="entry name" value="AON_synthase_class-II"/>
</dbReference>
<reference evidence="8 9" key="1">
    <citation type="submission" date="2021-03" db="EMBL/GenBank/DDBJ databases">
        <title>Sequencing the genomes of 1000 actinobacteria strains.</title>
        <authorList>
            <person name="Klenk H.-P."/>
        </authorList>
    </citation>
    <scope>NUCLEOTIDE SEQUENCE [LARGE SCALE GENOMIC DNA]</scope>
    <source>
        <strain evidence="8 9">DSM 45510</strain>
    </source>
</reference>
<dbReference type="Proteomes" id="UP000741013">
    <property type="component" value="Unassembled WGS sequence"/>
</dbReference>
<dbReference type="InterPro" id="IPR015421">
    <property type="entry name" value="PyrdxlP-dep_Trfase_major"/>
</dbReference>
<keyword evidence="5" id="KW-0045">Antibiotic biosynthesis</keyword>
<evidence type="ECO:0000313" key="8">
    <source>
        <dbReference type="EMBL" id="MBP2179430.1"/>
    </source>
</evidence>
<comment type="catalytic activity">
    <reaction evidence="6">
        <text>6-carboxyhexanoyl-[ACP] + L-alanine + H(+) = (8S)-8-amino-7-oxononanoate + holo-[ACP] + CO2</text>
        <dbReference type="Rhea" id="RHEA:42288"/>
        <dbReference type="Rhea" id="RHEA-COMP:9685"/>
        <dbReference type="Rhea" id="RHEA-COMP:9955"/>
        <dbReference type="ChEBI" id="CHEBI:15378"/>
        <dbReference type="ChEBI" id="CHEBI:16526"/>
        <dbReference type="ChEBI" id="CHEBI:57972"/>
        <dbReference type="ChEBI" id="CHEBI:64479"/>
        <dbReference type="ChEBI" id="CHEBI:78846"/>
        <dbReference type="ChEBI" id="CHEBI:149468"/>
        <dbReference type="EC" id="2.3.1.47"/>
    </reaction>
</comment>
<dbReference type="Pfam" id="PF00155">
    <property type="entry name" value="Aminotran_1_2"/>
    <property type="match status" value="1"/>
</dbReference>
<dbReference type="InterPro" id="IPR015424">
    <property type="entry name" value="PyrdxlP-dep_Trfase"/>
</dbReference>
<dbReference type="PANTHER" id="PTHR13693">
    <property type="entry name" value="CLASS II AMINOTRANSFERASE/8-AMINO-7-OXONONANOATE SYNTHASE"/>
    <property type="match status" value="1"/>
</dbReference>
<evidence type="ECO:0000313" key="9">
    <source>
        <dbReference type="Proteomes" id="UP000741013"/>
    </source>
</evidence>
<accession>A0ABS4PJ51</accession>
<evidence type="ECO:0000256" key="3">
    <source>
        <dbReference type="ARBA" id="ARBA00022679"/>
    </source>
</evidence>
<protein>
    <recommendedName>
        <fullName evidence="2">8-amino-7-oxononanoate synthase</fullName>
        <ecNumber evidence="2">2.3.1.47</ecNumber>
    </recommendedName>
</protein>
<evidence type="ECO:0000256" key="6">
    <source>
        <dbReference type="ARBA" id="ARBA00047715"/>
    </source>
</evidence>
<dbReference type="SUPFAM" id="SSF53383">
    <property type="entry name" value="PLP-dependent transferases"/>
    <property type="match status" value="1"/>
</dbReference>
<dbReference type="InterPro" id="IPR004839">
    <property type="entry name" value="Aminotransferase_I/II_large"/>
</dbReference>
<dbReference type="InterPro" id="IPR015422">
    <property type="entry name" value="PyrdxlP-dep_Trfase_small"/>
</dbReference>
<proteinExistence type="predicted"/>
<evidence type="ECO:0000256" key="4">
    <source>
        <dbReference type="ARBA" id="ARBA00022898"/>
    </source>
</evidence>
<organism evidence="8 9">
    <name type="scientific">Amycolatopsis magusensis</name>
    <dbReference type="NCBI Taxonomy" id="882444"/>
    <lineage>
        <taxon>Bacteria</taxon>
        <taxon>Bacillati</taxon>
        <taxon>Actinomycetota</taxon>
        <taxon>Actinomycetes</taxon>
        <taxon>Pseudonocardiales</taxon>
        <taxon>Pseudonocardiaceae</taxon>
        <taxon>Amycolatopsis</taxon>
    </lineage>
</organism>
<comment type="caution">
    <text evidence="8">The sequence shown here is derived from an EMBL/GenBank/DDBJ whole genome shotgun (WGS) entry which is preliminary data.</text>
</comment>
<keyword evidence="4" id="KW-0663">Pyridoxal phosphate</keyword>
<dbReference type="PANTHER" id="PTHR13693:SF100">
    <property type="entry name" value="8-AMINO-7-OXONONANOATE SYNTHASE"/>
    <property type="match status" value="1"/>
</dbReference>
<dbReference type="Gene3D" id="3.90.1150.10">
    <property type="entry name" value="Aspartate Aminotransferase, domain 1"/>
    <property type="match status" value="1"/>
</dbReference>
<dbReference type="EMBL" id="JAGGMS010000001">
    <property type="protein sequence ID" value="MBP2179430.1"/>
    <property type="molecule type" value="Genomic_DNA"/>
</dbReference>
<comment type="cofactor">
    <cofactor evidence="1">
        <name>pyridoxal 5'-phosphate</name>
        <dbReference type="ChEBI" id="CHEBI:597326"/>
    </cofactor>
</comment>
<dbReference type="GO" id="GO:0008710">
    <property type="term" value="F:8-amino-7-oxononanoate synthase activity"/>
    <property type="evidence" value="ECO:0007669"/>
    <property type="project" value="UniProtKB-EC"/>
</dbReference>
<gene>
    <name evidence="8" type="ORF">JOM49_000956</name>
</gene>
<name>A0ABS4PJ51_9PSEU</name>
<evidence type="ECO:0000259" key="7">
    <source>
        <dbReference type="Pfam" id="PF00155"/>
    </source>
</evidence>
<keyword evidence="9" id="KW-1185">Reference proteome</keyword>
<keyword evidence="3 8" id="KW-0808">Transferase</keyword>
<sequence>MSRQRADFTSSLYLGMRHASTELPGWSALTTGRPAALGVPPVAEGVAKALADLQGTERALLARSTLHGFADSLEVLGDERTGIVLDAAAYPIARWAVRRAAGLGRPVLRIPHQDLGSLANALDRLHARGLRPLVVADGVCGGCGKPFPLSATVSRLPARNGVLLLDDTQALGLFGDRPGPGHPFGDGGGGSLRLAGTKGPVVLVSSLGNAFGAPIATVAGPELLVDRIRKHGGSAMHASPPSTVDVAAAAHALRLNQTEGNAARERLASRVRQLRRACGEQGLPLSGGLFPAQATPPVTVAVGRRLLKRLATGGVDALLRRDCQGGTAVTLLVTASHTVTEVTEAATLLSTAWNEL</sequence>
<dbReference type="Gene3D" id="3.40.640.10">
    <property type="entry name" value="Type I PLP-dependent aspartate aminotransferase-like (Major domain)"/>
    <property type="match status" value="1"/>
</dbReference>
<keyword evidence="8" id="KW-0012">Acyltransferase</keyword>
<evidence type="ECO:0000256" key="1">
    <source>
        <dbReference type="ARBA" id="ARBA00001933"/>
    </source>
</evidence>
<evidence type="ECO:0000256" key="5">
    <source>
        <dbReference type="ARBA" id="ARBA00023194"/>
    </source>
</evidence>
<feature type="domain" description="Aminotransferase class I/classII large" evidence="7">
    <location>
        <begin position="47"/>
        <end position="298"/>
    </location>
</feature>
<dbReference type="EC" id="2.3.1.47" evidence="2"/>